<evidence type="ECO:0000256" key="3">
    <source>
        <dbReference type="ARBA" id="ARBA00022989"/>
    </source>
</evidence>
<dbReference type="Gene3D" id="2.60.40.1820">
    <property type="match status" value="1"/>
</dbReference>
<proteinExistence type="predicted"/>
<evidence type="ECO:0000259" key="7">
    <source>
        <dbReference type="Pfam" id="PF03168"/>
    </source>
</evidence>
<feature type="domain" description="Late embryogenesis abundant protein LEA-2 subgroup" evidence="7">
    <location>
        <begin position="119"/>
        <end position="222"/>
    </location>
</feature>
<organism evidence="8 9">
    <name type="scientific">Protea cynaroides</name>
    <dbReference type="NCBI Taxonomy" id="273540"/>
    <lineage>
        <taxon>Eukaryota</taxon>
        <taxon>Viridiplantae</taxon>
        <taxon>Streptophyta</taxon>
        <taxon>Embryophyta</taxon>
        <taxon>Tracheophyta</taxon>
        <taxon>Spermatophyta</taxon>
        <taxon>Magnoliopsida</taxon>
        <taxon>Proteales</taxon>
        <taxon>Proteaceae</taxon>
        <taxon>Protea</taxon>
    </lineage>
</organism>
<name>A0A9Q0JWS8_9MAGN</name>
<evidence type="ECO:0000256" key="4">
    <source>
        <dbReference type="ARBA" id="ARBA00023136"/>
    </source>
</evidence>
<dbReference type="PANTHER" id="PTHR31234:SF65">
    <property type="entry name" value="LATE EMBRYOGENESIS ABUNDANT PROTEIN, LEA_2 SUBGROUP"/>
    <property type="match status" value="1"/>
</dbReference>
<evidence type="ECO:0000313" key="9">
    <source>
        <dbReference type="Proteomes" id="UP001141806"/>
    </source>
</evidence>
<evidence type="ECO:0000256" key="1">
    <source>
        <dbReference type="ARBA" id="ARBA00004167"/>
    </source>
</evidence>
<feature type="region of interest" description="Disordered" evidence="5">
    <location>
        <begin position="88"/>
        <end position="108"/>
    </location>
</feature>
<evidence type="ECO:0000256" key="6">
    <source>
        <dbReference type="SAM" id="Phobius"/>
    </source>
</evidence>
<keyword evidence="4 6" id="KW-0472">Membrane</keyword>
<evidence type="ECO:0000256" key="2">
    <source>
        <dbReference type="ARBA" id="ARBA00022692"/>
    </source>
</evidence>
<dbReference type="Proteomes" id="UP001141806">
    <property type="component" value="Unassembled WGS sequence"/>
</dbReference>
<keyword evidence="9" id="KW-1185">Reference proteome</keyword>
<dbReference type="PANTHER" id="PTHR31234">
    <property type="entry name" value="LATE EMBRYOGENESIS ABUNDANT (LEA) HYDROXYPROLINE-RICH GLYCOPROTEIN FAMILY"/>
    <property type="match status" value="1"/>
</dbReference>
<reference evidence="8" key="1">
    <citation type="journal article" date="2023" name="Plant J.">
        <title>The genome of the king protea, Protea cynaroides.</title>
        <authorList>
            <person name="Chang J."/>
            <person name="Duong T.A."/>
            <person name="Schoeman C."/>
            <person name="Ma X."/>
            <person name="Roodt D."/>
            <person name="Barker N."/>
            <person name="Li Z."/>
            <person name="Van de Peer Y."/>
            <person name="Mizrachi E."/>
        </authorList>
    </citation>
    <scope>NUCLEOTIDE SEQUENCE</scope>
    <source>
        <tissue evidence="8">Young leaves</tissue>
    </source>
</reference>
<dbReference type="AlphaFoldDB" id="A0A9Q0JWS8"/>
<evidence type="ECO:0000256" key="5">
    <source>
        <dbReference type="SAM" id="MobiDB-lite"/>
    </source>
</evidence>
<comment type="caution">
    <text evidence="8">The sequence shown here is derived from an EMBL/GenBank/DDBJ whole genome shotgun (WGS) entry which is preliminary data.</text>
</comment>
<protein>
    <recommendedName>
        <fullName evidence="7">Late embryogenesis abundant protein LEA-2 subgroup domain-containing protein</fullName>
    </recommendedName>
</protein>
<dbReference type="EMBL" id="JAMYWD010000011">
    <property type="protein sequence ID" value="KAJ4955549.1"/>
    <property type="molecule type" value="Genomic_DNA"/>
</dbReference>
<feature type="transmembrane region" description="Helical" evidence="6">
    <location>
        <begin position="42"/>
        <end position="65"/>
    </location>
</feature>
<gene>
    <name evidence="8" type="ORF">NE237_012332</name>
</gene>
<dbReference type="GO" id="GO:0016020">
    <property type="term" value="C:membrane"/>
    <property type="evidence" value="ECO:0007669"/>
    <property type="project" value="UniProtKB-SubCell"/>
</dbReference>
<dbReference type="InterPro" id="IPR044839">
    <property type="entry name" value="NDR1-like"/>
</dbReference>
<dbReference type="GO" id="GO:0098542">
    <property type="term" value="P:defense response to other organism"/>
    <property type="evidence" value="ECO:0007669"/>
    <property type="project" value="InterPro"/>
</dbReference>
<dbReference type="Pfam" id="PF03168">
    <property type="entry name" value="LEA_2"/>
    <property type="match status" value="1"/>
</dbReference>
<dbReference type="OrthoDB" id="764273at2759"/>
<keyword evidence="3 6" id="KW-1133">Transmembrane helix</keyword>
<accession>A0A9Q0JWS8</accession>
<keyword evidence="2 6" id="KW-0812">Transmembrane</keyword>
<sequence>MGEEDQVRPFAYPTPSRFSIDEDNTLSSQTPKNLRRKRCLQCCGCLTVTLLIVIVIFIILIFTVFKVKNPSITFNSVQFDHVSVSNSTTPSAPSLNLTDPNSQTTAGKPSISMTMTANMSVKNPNIASFKFNNATTNLYYYGSEIGEALNPPGNAKARKTLNMNLTINLYIDGNSSSSQVLEHLSSDLSSGTMAMQSYTSMDGRVNVINIFKKNINIKMNCTITVSISSSSSTSSSPSVTLEDMICKTKVHM</sequence>
<comment type="subcellular location">
    <subcellularLocation>
        <location evidence="1">Membrane</location>
        <topology evidence="1">Single-pass membrane protein</topology>
    </subcellularLocation>
</comment>
<evidence type="ECO:0000313" key="8">
    <source>
        <dbReference type="EMBL" id="KAJ4955549.1"/>
    </source>
</evidence>
<dbReference type="InterPro" id="IPR004864">
    <property type="entry name" value="LEA_2"/>
</dbReference>